<evidence type="ECO:0000256" key="3">
    <source>
        <dbReference type="ARBA" id="ARBA00022801"/>
    </source>
</evidence>
<evidence type="ECO:0000313" key="10">
    <source>
        <dbReference type="Proteomes" id="UP000244978"/>
    </source>
</evidence>
<dbReference type="InterPro" id="IPR052173">
    <property type="entry name" value="Beta-lactam_resp_regulator"/>
</dbReference>
<proteinExistence type="inferred from homology"/>
<keyword evidence="5 6" id="KW-0482">Metalloprotease</keyword>
<evidence type="ECO:0000256" key="4">
    <source>
        <dbReference type="ARBA" id="ARBA00022833"/>
    </source>
</evidence>
<dbReference type="GO" id="GO:0006508">
    <property type="term" value="P:proteolysis"/>
    <property type="evidence" value="ECO:0007669"/>
    <property type="project" value="UniProtKB-KW"/>
</dbReference>
<reference evidence="10" key="1">
    <citation type="submission" date="2018-04" db="EMBL/GenBank/DDBJ databases">
        <authorList>
            <person name="Liu S."/>
            <person name="Wang Z."/>
            <person name="Li J."/>
        </authorList>
    </citation>
    <scope>NUCLEOTIDE SEQUENCE [LARGE SCALE GENOMIC DNA]</scope>
    <source>
        <strain evidence="10">S1194</strain>
    </source>
</reference>
<keyword evidence="3 6" id="KW-0378">Hydrolase</keyword>
<keyword evidence="10" id="KW-1185">Reference proteome</keyword>
<keyword evidence="7" id="KW-0472">Membrane</keyword>
<name>A0A2U1T3D4_9MICO</name>
<feature type="transmembrane region" description="Helical" evidence="7">
    <location>
        <begin position="289"/>
        <end position="312"/>
    </location>
</feature>
<dbReference type="InterPro" id="IPR001915">
    <property type="entry name" value="Peptidase_M48"/>
</dbReference>
<evidence type="ECO:0000256" key="2">
    <source>
        <dbReference type="ARBA" id="ARBA00022723"/>
    </source>
</evidence>
<gene>
    <name evidence="9" type="ORF">DF220_01715</name>
</gene>
<dbReference type="EMBL" id="QEEX01000001">
    <property type="protein sequence ID" value="PWB98379.1"/>
    <property type="molecule type" value="Genomic_DNA"/>
</dbReference>
<dbReference type="AlphaFoldDB" id="A0A2U1T3D4"/>
<sequence length="315" mass="33745">MAWPVPILLARATWPSRSPAVALIVWQAVALAGGLSMIGALLVYGLQPFGDNLLAASGSFASFLQQGTLPSGADFVHMFALSGAILLTIHLLLNLMLALVRDERSRRRHRDLVRMLSSPLPERPDTLLLAHDAPVAYCLPGATRSITVLSAGLMSILDDQELRAVVAHEEAHATQRHYLVLLAFRAWRRSLPWFPIATRAQDAVASLVEMLADDKARLVVADATLARAIALVAIGGDGWRDSVPLPAADRSPTSDVFLADEAEQSVQMASPSSALRIARLREGHRPLSFAVRAVAVALAIALLAVPTALLLLPAI</sequence>
<evidence type="ECO:0000313" key="9">
    <source>
        <dbReference type="EMBL" id="PWB98379.1"/>
    </source>
</evidence>
<feature type="transmembrane region" description="Helical" evidence="7">
    <location>
        <begin position="75"/>
        <end position="100"/>
    </location>
</feature>
<accession>A0A2U1T3D4</accession>
<evidence type="ECO:0000259" key="8">
    <source>
        <dbReference type="Pfam" id="PF01435"/>
    </source>
</evidence>
<keyword evidence="2" id="KW-0479">Metal-binding</keyword>
<keyword evidence="7" id="KW-1133">Transmembrane helix</keyword>
<evidence type="ECO:0000256" key="6">
    <source>
        <dbReference type="RuleBase" id="RU003983"/>
    </source>
</evidence>
<protein>
    <submittedName>
        <fullName evidence="9">Peptidase M48</fullName>
    </submittedName>
</protein>
<comment type="cofactor">
    <cofactor evidence="6">
        <name>Zn(2+)</name>
        <dbReference type="ChEBI" id="CHEBI:29105"/>
    </cofactor>
    <text evidence="6">Binds 1 zinc ion per subunit.</text>
</comment>
<organism evidence="9 10">
    <name type="scientific">Homoserinimonas hongtaonis</name>
    <dbReference type="NCBI Taxonomy" id="2079791"/>
    <lineage>
        <taxon>Bacteria</taxon>
        <taxon>Bacillati</taxon>
        <taxon>Actinomycetota</taxon>
        <taxon>Actinomycetes</taxon>
        <taxon>Micrococcales</taxon>
        <taxon>Microbacteriaceae</taxon>
        <taxon>Homoserinimonas</taxon>
    </lineage>
</organism>
<dbReference type="GO" id="GO:0004222">
    <property type="term" value="F:metalloendopeptidase activity"/>
    <property type="evidence" value="ECO:0007669"/>
    <property type="project" value="InterPro"/>
</dbReference>
<comment type="caution">
    <text evidence="9">The sequence shown here is derived from an EMBL/GenBank/DDBJ whole genome shotgun (WGS) entry which is preliminary data.</text>
</comment>
<comment type="similarity">
    <text evidence="6">Belongs to the peptidase M48 family.</text>
</comment>
<dbReference type="GO" id="GO:0046872">
    <property type="term" value="F:metal ion binding"/>
    <property type="evidence" value="ECO:0007669"/>
    <property type="project" value="UniProtKB-KW"/>
</dbReference>
<keyword evidence="7" id="KW-0812">Transmembrane</keyword>
<evidence type="ECO:0000256" key="5">
    <source>
        <dbReference type="ARBA" id="ARBA00023049"/>
    </source>
</evidence>
<evidence type="ECO:0000256" key="7">
    <source>
        <dbReference type="SAM" id="Phobius"/>
    </source>
</evidence>
<dbReference type="PANTHER" id="PTHR34978">
    <property type="entry name" value="POSSIBLE SENSOR-TRANSDUCER PROTEIN BLAR"/>
    <property type="match status" value="1"/>
</dbReference>
<feature type="domain" description="Peptidase M48" evidence="8">
    <location>
        <begin position="106"/>
        <end position="185"/>
    </location>
</feature>
<dbReference type="CDD" id="cd07326">
    <property type="entry name" value="M56_BlaR1_MecR1_like"/>
    <property type="match status" value="1"/>
</dbReference>
<dbReference type="Pfam" id="PF01435">
    <property type="entry name" value="Peptidase_M48"/>
    <property type="match status" value="1"/>
</dbReference>
<evidence type="ECO:0000256" key="1">
    <source>
        <dbReference type="ARBA" id="ARBA00022670"/>
    </source>
</evidence>
<dbReference type="Gene3D" id="3.30.2010.10">
    <property type="entry name" value="Metalloproteases ('zincins'), catalytic domain"/>
    <property type="match status" value="1"/>
</dbReference>
<dbReference type="PANTHER" id="PTHR34978:SF3">
    <property type="entry name" value="SLR0241 PROTEIN"/>
    <property type="match status" value="1"/>
</dbReference>
<dbReference type="Proteomes" id="UP000244978">
    <property type="component" value="Unassembled WGS sequence"/>
</dbReference>
<keyword evidence="4 6" id="KW-0862">Zinc</keyword>
<feature type="transmembrane region" description="Helical" evidence="7">
    <location>
        <begin position="21"/>
        <end position="44"/>
    </location>
</feature>
<keyword evidence="1 6" id="KW-0645">Protease</keyword>